<organism evidence="13 14">
    <name type="scientific">Edaphobacter aggregans</name>
    <dbReference type="NCBI Taxonomy" id="570835"/>
    <lineage>
        <taxon>Bacteria</taxon>
        <taxon>Pseudomonadati</taxon>
        <taxon>Acidobacteriota</taxon>
        <taxon>Terriglobia</taxon>
        <taxon>Terriglobales</taxon>
        <taxon>Acidobacteriaceae</taxon>
        <taxon>Edaphobacter</taxon>
    </lineage>
</organism>
<feature type="transmembrane region" description="Helical" evidence="11">
    <location>
        <begin position="202"/>
        <end position="219"/>
    </location>
</feature>
<reference evidence="13 14" key="1">
    <citation type="submission" date="2018-12" db="EMBL/GenBank/DDBJ databases">
        <title>Sequencing of bacterial isolates from soil warming experiment in Harvard Forest, Massachusetts, USA.</title>
        <authorList>
            <person name="Deangelis K."/>
        </authorList>
    </citation>
    <scope>NUCLEOTIDE SEQUENCE [LARGE SCALE GENOMIC DNA]</scope>
    <source>
        <strain evidence="13 14">EB153</strain>
    </source>
</reference>
<evidence type="ECO:0000256" key="2">
    <source>
        <dbReference type="ARBA" id="ARBA00022448"/>
    </source>
</evidence>
<dbReference type="Proteomes" id="UP000269669">
    <property type="component" value="Unassembled WGS sequence"/>
</dbReference>
<evidence type="ECO:0000259" key="12">
    <source>
        <dbReference type="PROSITE" id="PS51371"/>
    </source>
</evidence>
<comment type="caution">
    <text evidence="13">The sequence shown here is derived from an EMBL/GenBank/DDBJ whole genome shotgun (WGS) entry which is preliminary data.</text>
</comment>
<protein>
    <submittedName>
        <fullName evidence="13">H+/Cl-antiporter ClcA</fullName>
    </submittedName>
</protein>
<dbReference type="PROSITE" id="PS51371">
    <property type="entry name" value="CBS"/>
    <property type="match status" value="1"/>
</dbReference>
<keyword evidence="4 11" id="KW-1133">Transmembrane helix</keyword>
<dbReference type="PANTHER" id="PTHR43427:SF6">
    <property type="entry name" value="CHLORIDE CHANNEL PROTEIN CLC-E"/>
    <property type="match status" value="1"/>
</dbReference>
<dbReference type="AlphaFoldDB" id="A0A3R9QE28"/>
<dbReference type="PANTHER" id="PTHR43427">
    <property type="entry name" value="CHLORIDE CHANNEL PROTEIN CLC-E"/>
    <property type="match status" value="1"/>
</dbReference>
<feature type="transmembrane region" description="Helical" evidence="11">
    <location>
        <begin position="20"/>
        <end position="48"/>
    </location>
</feature>
<keyword evidence="6 11" id="KW-0472">Membrane</keyword>
<keyword evidence="14" id="KW-1185">Reference proteome</keyword>
<gene>
    <name evidence="13" type="ORF">EDE15_5070</name>
</gene>
<feature type="transmembrane region" description="Helical" evidence="11">
    <location>
        <begin position="239"/>
        <end position="257"/>
    </location>
</feature>
<feature type="transmembrane region" description="Helical" evidence="11">
    <location>
        <begin position="316"/>
        <end position="334"/>
    </location>
</feature>
<dbReference type="RefSeq" id="WP_125487629.1">
    <property type="nucleotide sequence ID" value="NZ_RSDW01000001.1"/>
</dbReference>
<dbReference type="Pfam" id="PF00571">
    <property type="entry name" value="CBS"/>
    <property type="match status" value="1"/>
</dbReference>
<dbReference type="InterPro" id="IPR014743">
    <property type="entry name" value="Cl-channel_core"/>
</dbReference>
<evidence type="ECO:0000256" key="4">
    <source>
        <dbReference type="ARBA" id="ARBA00022989"/>
    </source>
</evidence>
<dbReference type="GO" id="GO:0005254">
    <property type="term" value="F:chloride channel activity"/>
    <property type="evidence" value="ECO:0007669"/>
    <property type="project" value="UniProtKB-KW"/>
</dbReference>
<feature type="transmembrane region" description="Helical" evidence="11">
    <location>
        <begin position="340"/>
        <end position="359"/>
    </location>
</feature>
<dbReference type="PRINTS" id="PR00762">
    <property type="entry name" value="CLCHANNEL"/>
</dbReference>
<accession>A0A3R9QE28</accession>
<dbReference type="Gene3D" id="1.10.3080.10">
    <property type="entry name" value="Clc chloride channel"/>
    <property type="match status" value="1"/>
</dbReference>
<feature type="domain" description="CBS" evidence="12">
    <location>
        <begin position="525"/>
        <end position="583"/>
    </location>
</feature>
<name>A0A3R9QE28_9BACT</name>
<keyword evidence="7" id="KW-0869">Chloride channel</keyword>
<evidence type="ECO:0000256" key="1">
    <source>
        <dbReference type="ARBA" id="ARBA00004141"/>
    </source>
</evidence>
<evidence type="ECO:0000256" key="9">
    <source>
        <dbReference type="ARBA" id="ARBA00023303"/>
    </source>
</evidence>
<keyword evidence="9" id="KW-0407">Ion channel</keyword>
<dbReference type="SMART" id="SM00116">
    <property type="entry name" value="CBS"/>
    <property type="match status" value="2"/>
</dbReference>
<feature type="transmembrane region" description="Helical" evidence="11">
    <location>
        <begin position="277"/>
        <end position="304"/>
    </location>
</feature>
<dbReference type="OrthoDB" id="9812438at2"/>
<comment type="subcellular location">
    <subcellularLocation>
        <location evidence="1">Membrane</location>
        <topology evidence="1">Multi-pass membrane protein</topology>
    </subcellularLocation>
</comment>
<evidence type="ECO:0000313" key="14">
    <source>
        <dbReference type="Proteomes" id="UP000269669"/>
    </source>
</evidence>
<dbReference type="InterPro" id="IPR001807">
    <property type="entry name" value="ClC"/>
</dbReference>
<dbReference type="InterPro" id="IPR050368">
    <property type="entry name" value="ClC-type_chloride_channel"/>
</dbReference>
<evidence type="ECO:0000313" key="13">
    <source>
        <dbReference type="EMBL" id="RSL19403.1"/>
    </source>
</evidence>
<feature type="transmembrane region" description="Helical" evidence="11">
    <location>
        <begin position="166"/>
        <end position="190"/>
    </location>
</feature>
<evidence type="ECO:0000256" key="7">
    <source>
        <dbReference type="ARBA" id="ARBA00023173"/>
    </source>
</evidence>
<evidence type="ECO:0000256" key="5">
    <source>
        <dbReference type="ARBA" id="ARBA00023065"/>
    </source>
</evidence>
<proteinExistence type="predicted"/>
<dbReference type="CDD" id="cd00400">
    <property type="entry name" value="Voltage_gated_ClC"/>
    <property type="match status" value="1"/>
</dbReference>
<dbReference type="Pfam" id="PF00654">
    <property type="entry name" value="Voltage_CLC"/>
    <property type="match status" value="1"/>
</dbReference>
<dbReference type="Gene3D" id="3.10.580.10">
    <property type="entry name" value="CBS-domain"/>
    <property type="match status" value="1"/>
</dbReference>
<dbReference type="SUPFAM" id="SSF54631">
    <property type="entry name" value="CBS-domain pair"/>
    <property type="match status" value="1"/>
</dbReference>
<keyword evidence="5" id="KW-0406">Ion transport</keyword>
<keyword evidence="3 11" id="KW-0812">Transmembrane</keyword>
<dbReference type="GO" id="GO:0034707">
    <property type="term" value="C:chloride channel complex"/>
    <property type="evidence" value="ECO:0007669"/>
    <property type="project" value="UniProtKB-KW"/>
</dbReference>
<dbReference type="InterPro" id="IPR046342">
    <property type="entry name" value="CBS_dom_sf"/>
</dbReference>
<sequence length="635" mass="67104">MTQAEDHSTLRDYSATNRMLVISGLAAILGGAGAVLAWMLLGLIRLATNVFYFHQFSFANTSPADNTLGWKAVFAPVIGGLLIGVIARFGSEKIRGHGMPEAIEAIVFKGGKVAPRIAVLKPIATAIAIGSGGPFGAEGPIIMTGGATGSLIGQLLHTTDAERTTLLVAGAAAGMSATFSCPLSAVLLAVELLLFEWRPRSMVPVAVASVTAGAIRRLLLGPGPIFPMQPTIVPMHHMAMIGALIVGLAAALLSTGLSRVLYGVEDLFERLPVHWMWWPAIGGVVVGIGGLIFPPALGVGYGVIQRLVTDDITWKLIIGVLLVKSFIWTFSLGSNTSGGILAPLLMIGGAMGAALGHVLTPVSQGAWAVVGMSSVLAAAIGAPLTAAMLAVELTHNGGLMLPVLLACVVSYAMGVLLQPRSILTERLSRRGFHLSREYGVDPLETVMVRDAMHTSVFALSADATRQDAADWLAKMNQRGSEAWSHWQRLFPLVDAAGNLSGVLARSQMITAAEAGELHRPLLDSGSSKPAVIGPRETLRSAAERMAESKLTSFPVVDTNGALVGILNIDDLLTARGKASLRDSDRKRVLTLRWPFGRRQRAVHAIDDIVDRAFESAARDHIELEQAEEKIESGLD</sequence>
<feature type="transmembrane region" description="Helical" evidence="11">
    <location>
        <begin position="397"/>
        <end position="417"/>
    </location>
</feature>
<dbReference type="InterPro" id="IPR000644">
    <property type="entry name" value="CBS_dom"/>
</dbReference>
<evidence type="ECO:0000256" key="3">
    <source>
        <dbReference type="ARBA" id="ARBA00022692"/>
    </source>
</evidence>
<evidence type="ECO:0000256" key="8">
    <source>
        <dbReference type="ARBA" id="ARBA00023214"/>
    </source>
</evidence>
<feature type="transmembrane region" description="Helical" evidence="11">
    <location>
        <begin position="366"/>
        <end position="391"/>
    </location>
</feature>
<keyword evidence="10" id="KW-0129">CBS domain</keyword>
<keyword evidence="2" id="KW-0813">Transport</keyword>
<evidence type="ECO:0000256" key="10">
    <source>
        <dbReference type="PROSITE-ProRule" id="PRU00703"/>
    </source>
</evidence>
<feature type="transmembrane region" description="Helical" evidence="11">
    <location>
        <begin position="68"/>
        <end position="89"/>
    </location>
</feature>
<dbReference type="CDD" id="cd02205">
    <property type="entry name" value="CBS_pair_SF"/>
    <property type="match status" value="1"/>
</dbReference>
<evidence type="ECO:0000256" key="6">
    <source>
        <dbReference type="ARBA" id="ARBA00023136"/>
    </source>
</evidence>
<keyword evidence="8" id="KW-0868">Chloride</keyword>
<dbReference type="EMBL" id="RSDW01000001">
    <property type="protein sequence ID" value="RSL19403.1"/>
    <property type="molecule type" value="Genomic_DNA"/>
</dbReference>
<evidence type="ECO:0000256" key="11">
    <source>
        <dbReference type="SAM" id="Phobius"/>
    </source>
</evidence>
<dbReference type="SUPFAM" id="SSF81340">
    <property type="entry name" value="Clc chloride channel"/>
    <property type="match status" value="1"/>
</dbReference>